<feature type="domain" description="RING-type" evidence="5">
    <location>
        <begin position="88"/>
        <end position="129"/>
    </location>
</feature>
<keyword evidence="2 4" id="KW-0863">Zinc-finger</keyword>
<protein>
    <submittedName>
        <fullName evidence="6">Oidioi.mRNA.OKI2018_I69.XSR.g13699.t1.cds</fullName>
    </submittedName>
</protein>
<evidence type="ECO:0000259" key="5">
    <source>
        <dbReference type="PROSITE" id="PS50089"/>
    </source>
</evidence>
<dbReference type="SUPFAM" id="SSF57850">
    <property type="entry name" value="RING/U-box"/>
    <property type="match status" value="1"/>
</dbReference>
<evidence type="ECO:0000256" key="3">
    <source>
        <dbReference type="ARBA" id="ARBA00022833"/>
    </source>
</evidence>
<gene>
    <name evidence="6" type="ORF">OKIOD_LOCUS5257</name>
</gene>
<dbReference type="InterPro" id="IPR013083">
    <property type="entry name" value="Znf_RING/FYVE/PHD"/>
</dbReference>
<dbReference type="EMBL" id="OU015569">
    <property type="protein sequence ID" value="CAG5094601.1"/>
    <property type="molecule type" value="Genomic_DNA"/>
</dbReference>
<dbReference type="PROSITE" id="PS50089">
    <property type="entry name" value="ZF_RING_2"/>
    <property type="match status" value="1"/>
</dbReference>
<dbReference type="InterPro" id="IPR001841">
    <property type="entry name" value="Znf_RING"/>
</dbReference>
<evidence type="ECO:0000256" key="4">
    <source>
        <dbReference type="PROSITE-ProRule" id="PRU00175"/>
    </source>
</evidence>
<sequence>MRELCETSEGRNSCIMRIQTDEADENCCRVCFSPKSYEIQLQNIRQTLMREIFENRNRADERIMRFEERPELNRDNQGQADEADENCCRVCFSPFDKNQHHRAVIKSCWHTFCLSCLESVNPKSCPICRKPFETTEVQKLF</sequence>
<name>A0ABN7S7N0_OIKDI</name>
<dbReference type="Proteomes" id="UP001158576">
    <property type="component" value="Chromosome XSR"/>
</dbReference>
<evidence type="ECO:0000313" key="6">
    <source>
        <dbReference type="EMBL" id="CAG5094601.1"/>
    </source>
</evidence>
<reference evidence="6 7" key="1">
    <citation type="submission" date="2021-04" db="EMBL/GenBank/DDBJ databases">
        <authorList>
            <person name="Bliznina A."/>
        </authorList>
    </citation>
    <scope>NUCLEOTIDE SEQUENCE [LARGE SCALE GENOMIC DNA]</scope>
</reference>
<proteinExistence type="predicted"/>
<keyword evidence="1" id="KW-0479">Metal-binding</keyword>
<evidence type="ECO:0000313" key="7">
    <source>
        <dbReference type="Proteomes" id="UP001158576"/>
    </source>
</evidence>
<dbReference type="Pfam" id="PF14634">
    <property type="entry name" value="zf-RING_5"/>
    <property type="match status" value="1"/>
</dbReference>
<dbReference type="PROSITE" id="PS00518">
    <property type="entry name" value="ZF_RING_1"/>
    <property type="match status" value="1"/>
</dbReference>
<keyword evidence="3" id="KW-0862">Zinc</keyword>
<organism evidence="6 7">
    <name type="scientific">Oikopleura dioica</name>
    <name type="common">Tunicate</name>
    <dbReference type="NCBI Taxonomy" id="34765"/>
    <lineage>
        <taxon>Eukaryota</taxon>
        <taxon>Metazoa</taxon>
        <taxon>Chordata</taxon>
        <taxon>Tunicata</taxon>
        <taxon>Appendicularia</taxon>
        <taxon>Copelata</taxon>
        <taxon>Oikopleuridae</taxon>
        <taxon>Oikopleura</taxon>
    </lineage>
</organism>
<dbReference type="InterPro" id="IPR017907">
    <property type="entry name" value="Znf_RING_CS"/>
</dbReference>
<accession>A0ABN7S7N0</accession>
<evidence type="ECO:0000256" key="1">
    <source>
        <dbReference type="ARBA" id="ARBA00022723"/>
    </source>
</evidence>
<evidence type="ECO:0000256" key="2">
    <source>
        <dbReference type="ARBA" id="ARBA00022771"/>
    </source>
</evidence>
<dbReference type="Gene3D" id="3.30.40.10">
    <property type="entry name" value="Zinc/RING finger domain, C3HC4 (zinc finger)"/>
    <property type="match status" value="1"/>
</dbReference>
<keyword evidence="7" id="KW-1185">Reference proteome</keyword>
<dbReference type="SMART" id="SM00184">
    <property type="entry name" value="RING"/>
    <property type="match status" value="1"/>
</dbReference>